<dbReference type="Gene3D" id="1.10.555.10">
    <property type="entry name" value="Rho GTPase activation protein"/>
    <property type="match status" value="1"/>
</dbReference>
<dbReference type="PANTHER" id="PTHR14963:SF7">
    <property type="entry name" value="RHO GTPASE-ACTIVATING PROTEIN 19"/>
    <property type="match status" value="1"/>
</dbReference>
<gene>
    <name evidence="4" type="ORF">R5R35_007978</name>
</gene>
<sequence>MATGTLKNKLADKLRLEDPEQFLTLVRMHLSFVLDLNTDDYECAEKNKFRPSKWVFGKKTKCLTKGVMEGAPLTQEGICQAYQLIEYLTKESSICQEGLFRRTGKLTRQQELKALLNKGVSLDLDNGNFSVHDCASVLKSFLAELPEPLLTDAHYPIYCQIAEFCGPASNSGQSESNELRLLHSLQLLLLLLPAENRILLQDVLKLLNLTASYESCNKMSAENLSTLFTPHLLCPRKLTPEAFHANSQAMSGIVAFMIHKGDLLFEIPPKLSTDIQVYWAERERRKVSGRRKLGSNICEGPPANTVFTFVDRERSAQENSSNPTEVALAQLYAHIQSLPESSKKRKLIKQFNKENGQGTPLQESYRQKHHHRSKSLGDSIKRHIFNKGVKRHKSSNHSNVFGPLRSVSQEVLNETMMTPRSRKPVVVLSGSNICHLSNVSTWQKHAANLWENHYKEKGILDKVRENPLDEKAVRSINVLSTKSISSHDTSSSHSSIVNEDVCQNISHANCCGSGDSLTSTFKSYLMSRSVLTASPVDLSFSSRTGDFDTSLSHERCLSTDALSDSLLYCLDGNEPSCSSQSLSSGEKFKESPELQENLCTQDCSSIIDCNNEPNINNAKRFLAVDSIPSNEVGMKSHLAPVHETSL</sequence>
<dbReference type="InterPro" id="IPR000198">
    <property type="entry name" value="RhoGAP_dom"/>
</dbReference>
<dbReference type="EMBL" id="JAZDUA010000482">
    <property type="protein sequence ID" value="KAK7791992.1"/>
    <property type="molecule type" value="Genomic_DNA"/>
</dbReference>
<dbReference type="PANTHER" id="PTHR14963">
    <property type="entry name" value="RHO GTPASE ACTIVATING PROTEIN 18,19-RELATED"/>
    <property type="match status" value="1"/>
</dbReference>
<name>A0AAN9YWE3_9ORTH</name>
<dbReference type="GO" id="GO:0007165">
    <property type="term" value="P:signal transduction"/>
    <property type="evidence" value="ECO:0007669"/>
    <property type="project" value="InterPro"/>
</dbReference>
<comment type="caution">
    <text evidence="4">The sequence shown here is derived from an EMBL/GenBank/DDBJ whole genome shotgun (WGS) entry which is preliminary data.</text>
</comment>
<feature type="compositionally biased region" description="Polar residues" evidence="2">
    <location>
        <begin position="353"/>
        <end position="364"/>
    </location>
</feature>
<dbReference type="InterPro" id="IPR008936">
    <property type="entry name" value="Rho_GTPase_activation_prot"/>
</dbReference>
<dbReference type="SUPFAM" id="SSF48350">
    <property type="entry name" value="GTPase activation domain, GAP"/>
    <property type="match status" value="1"/>
</dbReference>
<dbReference type="GO" id="GO:0005737">
    <property type="term" value="C:cytoplasm"/>
    <property type="evidence" value="ECO:0007669"/>
    <property type="project" value="TreeGrafter"/>
</dbReference>
<organism evidence="4 5">
    <name type="scientific">Gryllus longicercus</name>
    <dbReference type="NCBI Taxonomy" id="2509291"/>
    <lineage>
        <taxon>Eukaryota</taxon>
        <taxon>Metazoa</taxon>
        <taxon>Ecdysozoa</taxon>
        <taxon>Arthropoda</taxon>
        <taxon>Hexapoda</taxon>
        <taxon>Insecta</taxon>
        <taxon>Pterygota</taxon>
        <taxon>Neoptera</taxon>
        <taxon>Polyneoptera</taxon>
        <taxon>Orthoptera</taxon>
        <taxon>Ensifera</taxon>
        <taxon>Gryllidea</taxon>
        <taxon>Grylloidea</taxon>
        <taxon>Gryllidae</taxon>
        <taxon>Gryllinae</taxon>
        <taxon>Gryllus</taxon>
    </lineage>
</organism>
<protein>
    <recommendedName>
        <fullName evidence="3">Rho-GAP domain-containing protein</fullName>
    </recommendedName>
</protein>
<dbReference type="GO" id="GO:0051056">
    <property type="term" value="P:regulation of small GTPase mediated signal transduction"/>
    <property type="evidence" value="ECO:0007669"/>
    <property type="project" value="TreeGrafter"/>
</dbReference>
<dbReference type="Proteomes" id="UP001378592">
    <property type="component" value="Unassembled WGS sequence"/>
</dbReference>
<accession>A0AAN9YWE3</accession>
<evidence type="ECO:0000256" key="1">
    <source>
        <dbReference type="ARBA" id="ARBA00022468"/>
    </source>
</evidence>
<dbReference type="AlphaFoldDB" id="A0AAN9YWE3"/>
<feature type="domain" description="Rho-GAP" evidence="3">
    <location>
        <begin position="71"/>
        <end position="265"/>
    </location>
</feature>
<dbReference type="PROSITE" id="PS50238">
    <property type="entry name" value="RHOGAP"/>
    <property type="match status" value="1"/>
</dbReference>
<evidence type="ECO:0000313" key="4">
    <source>
        <dbReference type="EMBL" id="KAK7791992.1"/>
    </source>
</evidence>
<keyword evidence="1" id="KW-0343">GTPase activation</keyword>
<proteinExistence type="predicted"/>
<dbReference type="Pfam" id="PF00620">
    <property type="entry name" value="RhoGAP"/>
    <property type="match status" value="1"/>
</dbReference>
<reference evidence="4 5" key="1">
    <citation type="submission" date="2024-03" db="EMBL/GenBank/DDBJ databases">
        <title>The genome assembly and annotation of the cricket Gryllus longicercus Weissman &amp; Gray.</title>
        <authorList>
            <person name="Szrajer S."/>
            <person name="Gray D."/>
            <person name="Ylla G."/>
        </authorList>
    </citation>
    <scope>NUCLEOTIDE SEQUENCE [LARGE SCALE GENOMIC DNA]</scope>
    <source>
        <strain evidence="4">DAG 2021-001</strain>
        <tissue evidence="4">Whole body minus gut</tissue>
    </source>
</reference>
<feature type="region of interest" description="Disordered" evidence="2">
    <location>
        <begin position="352"/>
        <end position="376"/>
    </location>
</feature>
<keyword evidence="5" id="KW-1185">Reference proteome</keyword>
<dbReference type="SMART" id="SM00324">
    <property type="entry name" value="RhoGAP"/>
    <property type="match status" value="1"/>
</dbReference>
<evidence type="ECO:0000313" key="5">
    <source>
        <dbReference type="Proteomes" id="UP001378592"/>
    </source>
</evidence>
<evidence type="ECO:0000259" key="3">
    <source>
        <dbReference type="PROSITE" id="PS50238"/>
    </source>
</evidence>
<evidence type="ECO:0000256" key="2">
    <source>
        <dbReference type="SAM" id="MobiDB-lite"/>
    </source>
</evidence>
<dbReference type="GO" id="GO:0005096">
    <property type="term" value="F:GTPase activator activity"/>
    <property type="evidence" value="ECO:0007669"/>
    <property type="project" value="UniProtKB-KW"/>
</dbReference>